<dbReference type="Pfam" id="PF06974">
    <property type="entry name" value="WS_DGAT_C"/>
    <property type="match status" value="1"/>
</dbReference>
<accession>A0ABX1IVY2</accession>
<name>A0ABX1IVY2_9PSEU</name>
<keyword evidence="8" id="KW-0443">Lipid metabolism</keyword>
<evidence type="ECO:0000256" key="7">
    <source>
        <dbReference type="ARBA" id="ARBA00022798"/>
    </source>
</evidence>
<comment type="catalytic activity">
    <reaction evidence="10">
        <text>an acyl-CoA + a 1,2-diacyl-sn-glycerol = a triacyl-sn-glycerol + CoA</text>
        <dbReference type="Rhea" id="RHEA:10868"/>
        <dbReference type="ChEBI" id="CHEBI:17815"/>
        <dbReference type="ChEBI" id="CHEBI:57287"/>
        <dbReference type="ChEBI" id="CHEBI:58342"/>
        <dbReference type="ChEBI" id="CHEBI:64615"/>
        <dbReference type="EC" id="2.3.1.20"/>
    </reaction>
</comment>
<evidence type="ECO:0000313" key="13">
    <source>
        <dbReference type="EMBL" id="NKQ51628.1"/>
    </source>
</evidence>
<evidence type="ECO:0000259" key="12">
    <source>
        <dbReference type="Pfam" id="PF06974"/>
    </source>
</evidence>
<dbReference type="EC" id="2.3.1.20" evidence="4"/>
<evidence type="ECO:0000256" key="1">
    <source>
        <dbReference type="ARBA" id="ARBA00004771"/>
    </source>
</evidence>
<dbReference type="InterPro" id="IPR045034">
    <property type="entry name" value="O-acyltransferase_WSD1-like"/>
</dbReference>
<feature type="domain" description="O-acyltransferase WSD1-like N-terminal" evidence="11">
    <location>
        <begin position="21"/>
        <end position="265"/>
    </location>
</feature>
<evidence type="ECO:0000256" key="5">
    <source>
        <dbReference type="ARBA" id="ARBA00022516"/>
    </source>
</evidence>
<dbReference type="SUPFAM" id="SSF52777">
    <property type="entry name" value="CoA-dependent acyltransferases"/>
    <property type="match status" value="2"/>
</dbReference>
<dbReference type="InterPro" id="IPR004255">
    <property type="entry name" value="O-acyltransferase_WSD1_N"/>
</dbReference>
<dbReference type="Proteomes" id="UP000715441">
    <property type="component" value="Unassembled WGS sequence"/>
</dbReference>
<evidence type="ECO:0000256" key="6">
    <source>
        <dbReference type="ARBA" id="ARBA00022679"/>
    </source>
</evidence>
<dbReference type="InterPro" id="IPR009721">
    <property type="entry name" value="O-acyltransferase_WSD1_C"/>
</dbReference>
<comment type="pathway">
    <text evidence="2">Lipid metabolism.</text>
</comment>
<comment type="caution">
    <text evidence="13">The sequence shown here is derived from an EMBL/GenBank/DDBJ whole genome shotgun (WGS) entry which is preliminary data.</text>
</comment>
<organism evidence="13 14">
    <name type="scientific">Amycolatopsis acididurans</name>
    <dbReference type="NCBI Taxonomy" id="2724524"/>
    <lineage>
        <taxon>Bacteria</taxon>
        <taxon>Bacillati</taxon>
        <taxon>Actinomycetota</taxon>
        <taxon>Actinomycetes</taxon>
        <taxon>Pseudonocardiales</taxon>
        <taxon>Pseudonocardiaceae</taxon>
        <taxon>Amycolatopsis</taxon>
    </lineage>
</organism>
<gene>
    <name evidence="13" type="ORF">HFP15_01890</name>
</gene>
<dbReference type="RefSeq" id="WP_168510676.1">
    <property type="nucleotide sequence ID" value="NZ_JAAXLS010000001.1"/>
</dbReference>
<evidence type="ECO:0000256" key="8">
    <source>
        <dbReference type="ARBA" id="ARBA00023098"/>
    </source>
</evidence>
<keyword evidence="9" id="KW-0012">Acyltransferase</keyword>
<dbReference type="InterPro" id="IPR023213">
    <property type="entry name" value="CAT-like_dom_sf"/>
</dbReference>
<evidence type="ECO:0000256" key="3">
    <source>
        <dbReference type="ARBA" id="ARBA00009587"/>
    </source>
</evidence>
<keyword evidence="6" id="KW-0808">Transferase</keyword>
<evidence type="ECO:0000256" key="2">
    <source>
        <dbReference type="ARBA" id="ARBA00005189"/>
    </source>
</evidence>
<keyword evidence="14" id="KW-1185">Reference proteome</keyword>
<feature type="domain" description="O-acyltransferase WSD1 C-terminal" evidence="12">
    <location>
        <begin position="305"/>
        <end position="447"/>
    </location>
</feature>
<dbReference type="PANTHER" id="PTHR31650">
    <property type="entry name" value="O-ACYLTRANSFERASE (WSD1-LIKE) FAMILY PROTEIN"/>
    <property type="match status" value="1"/>
</dbReference>
<evidence type="ECO:0000313" key="14">
    <source>
        <dbReference type="Proteomes" id="UP000715441"/>
    </source>
</evidence>
<dbReference type="Gene3D" id="3.30.559.10">
    <property type="entry name" value="Chloramphenicol acetyltransferase-like domain"/>
    <property type="match status" value="1"/>
</dbReference>
<evidence type="ECO:0000259" key="11">
    <source>
        <dbReference type="Pfam" id="PF03007"/>
    </source>
</evidence>
<comment type="pathway">
    <text evidence="1">Glycerolipid metabolism; triacylglycerol biosynthesis.</text>
</comment>
<keyword evidence="5" id="KW-0444">Lipid biosynthesis</keyword>
<proteinExistence type="inferred from homology"/>
<dbReference type="EMBL" id="JAAXLS010000001">
    <property type="protein sequence ID" value="NKQ51628.1"/>
    <property type="molecule type" value="Genomic_DNA"/>
</dbReference>
<evidence type="ECO:0000256" key="4">
    <source>
        <dbReference type="ARBA" id="ARBA00013244"/>
    </source>
</evidence>
<dbReference type="Pfam" id="PF03007">
    <property type="entry name" value="WS_DGAT_cat"/>
    <property type="match status" value="1"/>
</dbReference>
<dbReference type="Gene3D" id="3.30.559.30">
    <property type="entry name" value="Nonribosomal peptide synthetase, condensation domain"/>
    <property type="match status" value="1"/>
</dbReference>
<evidence type="ECO:0000256" key="9">
    <source>
        <dbReference type="ARBA" id="ARBA00023315"/>
    </source>
</evidence>
<evidence type="ECO:0000256" key="10">
    <source>
        <dbReference type="ARBA" id="ARBA00048109"/>
    </source>
</evidence>
<sequence>MTSRIQAEAGAAGGPVIDRASPTDRAFLAMDSAKAPEHFGVILLFGATDGFDLARALRLLAERAAAIPRLRQLLVRTPPGCGGPIWVDDEASEVADRLHTTRCPEPGDERALLDLAQSLIGTPLPRTGPRWTAVFVTGLADGGVALVIVLHHVLADGVGGLAILAGLVDPGAPTPPVPFPRPRPAAGQLAADALRARIRALRRAGPALRSLRASMTAAGGVHPPRAASCSLLRPAGGRSRLAVVRFPAAALRAAAHRYDATVNDALLVAVAAALNRALLEDGESLDSVAIGVPVSGHETGEAARGNMVSPLLVSVPVAGDTADRLRRTAAAVRAHKSSAQGPPPIALLGWAFRPLAALGAYHWYMNHQHRLHTLVSHVRGPGEQITFGGRPVRSAIPIGVSSDSNITVYFEVFTYAGTVTITVIADPHRFPDPDALTHALREELDRIAGAV</sequence>
<dbReference type="PANTHER" id="PTHR31650:SF1">
    <property type="entry name" value="WAX ESTER SYNTHASE_DIACYLGLYCEROL ACYLTRANSFERASE 4-RELATED"/>
    <property type="match status" value="1"/>
</dbReference>
<comment type="similarity">
    <text evidence="3">Belongs to the long-chain O-acyltransferase family.</text>
</comment>
<reference evidence="13 14" key="1">
    <citation type="submission" date="2020-04" db="EMBL/GenBank/DDBJ databases">
        <title>Novel species.</title>
        <authorList>
            <person name="Teo W.F.A."/>
            <person name="Lipun K."/>
            <person name="Srisuk N."/>
            <person name="Duangmal K."/>
        </authorList>
    </citation>
    <scope>NUCLEOTIDE SEQUENCE [LARGE SCALE GENOMIC DNA]</scope>
    <source>
        <strain evidence="13 14">K13G38</strain>
    </source>
</reference>
<protein>
    <recommendedName>
        <fullName evidence="4">diacylglycerol O-acyltransferase</fullName>
        <ecNumber evidence="4">2.3.1.20</ecNumber>
    </recommendedName>
</protein>
<keyword evidence="7" id="KW-0319">Glycerol metabolism</keyword>